<dbReference type="RefSeq" id="WP_254011844.1">
    <property type="nucleotide sequence ID" value="NZ_JAMZMM010000090.1"/>
</dbReference>
<dbReference type="AlphaFoldDB" id="A0AAE3GRP4"/>
<sequence length="199" mass="23020">MMRYQFYLRDKKDDLETLIALYQVTIYWAANRGTRFILSLIPGIYDKPEDEARLCSLGKVTIVPPREPTDTEKFLAQELMNACDKIVQELSGNKLELSTFSIPTKVVQVQGTPDEIFAKELTCKRPPQKALYGELCPVEDLEVFVGDRRLYRSSDYGTMQMLELTEEEHESLLQTLKEADIDPTYLVRSLPYVTDYFQE</sequence>
<evidence type="ECO:0000313" key="1">
    <source>
        <dbReference type="EMBL" id="MCP2729054.1"/>
    </source>
</evidence>
<dbReference type="Proteomes" id="UP001204953">
    <property type="component" value="Unassembled WGS sequence"/>
</dbReference>
<evidence type="ECO:0000313" key="2">
    <source>
        <dbReference type="Proteomes" id="UP001204953"/>
    </source>
</evidence>
<protein>
    <submittedName>
        <fullName evidence="1">Uncharacterized protein</fullName>
    </submittedName>
</protein>
<gene>
    <name evidence="1" type="ORF">NJ959_11355</name>
</gene>
<keyword evidence="2" id="KW-1185">Reference proteome</keyword>
<reference evidence="1" key="1">
    <citation type="submission" date="2022-06" db="EMBL/GenBank/DDBJ databases">
        <title>New cyanobacteria of genus Symplocastrum in benthos of Lake Baikal.</title>
        <authorList>
            <person name="Sorokovikova E."/>
            <person name="Tikhonova I."/>
            <person name="Krasnopeev A."/>
            <person name="Evseev P."/>
            <person name="Gladkikh A."/>
            <person name="Belykh O."/>
        </authorList>
    </citation>
    <scope>NUCLEOTIDE SEQUENCE</scope>
    <source>
        <strain evidence="1">BBK-W-15</strain>
    </source>
</reference>
<accession>A0AAE3GRP4</accession>
<proteinExistence type="predicted"/>
<organism evidence="1 2">
    <name type="scientific">Limnofasciculus baicalensis BBK-W-15</name>
    <dbReference type="NCBI Taxonomy" id="2699891"/>
    <lineage>
        <taxon>Bacteria</taxon>
        <taxon>Bacillati</taxon>
        <taxon>Cyanobacteriota</taxon>
        <taxon>Cyanophyceae</taxon>
        <taxon>Coleofasciculales</taxon>
        <taxon>Coleofasciculaceae</taxon>
        <taxon>Limnofasciculus</taxon>
        <taxon>Limnofasciculus baicalensis</taxon>
    </lineage>
</organism>
<dbReference type="EMBL" id="JAMZMM010000090">
    <property type="protein sequence ID" value="MCP2729054.1"/>
    <property type="molecule type" value="Genomic_DNA"/>
</dbReference>
<comment type="caution">
    <text evidence="1">The sequence shown here is derived from an EMBL/GenBank/DDBJ whole genome shotgun (WGS) entry which is preliminary data.</text>
</comment>
<name>A0AAE3GRP4_9CYAN</name>